<name>A0A0D7X7A3_9BACL</name>
<dbReference type="OrthoDB" id="9807674at2"/>
<evidence type="ECO:0000313" key="3">
    <source>
        <dbReference type="Proteomes" id="UP000032534"/>
    </source>
</evidence>
<reference evidence="2 3" key="1">
    <citation type="submission" date="2014-11" db="EMBL/GenBank/DDBJ databases">
        <title>Draft Genome Sequences of Paenibacillus polymyxa NRRL B-30509 and Paenibacillus terrae NRRL B-30644, Strains from a Poultry Environment that Produce Tridecaptin A and Paenicidins.</title>
        <authorList>
            <person name="van Belkum M.J."/>
            <person name="Lohans C.T."/>
            <person name="Vederas J.C."/>
        </authorList>
    </citation>
    <scope>NUCLEOTIDE SEQUENCE [LARGE SCALE GENOMIC DNA]</scope>
    <source>
        <strain evidence="2 3">NRRL B-30644</strain>
    </source>
</reference>
<sequence>MPNSHPMAKLKNKLSVILDVVPQGSNIIYVDYPVYNNGGDVLIMKGTEAFFKDNGIRVRARYSAMDIPDQLQIPGDWIIVCHGGGNFGDLYSNHQNLRERIVRDFPSHRIVIMPQTIHFQSEQKGNEVAALFNAHPDLHMFVRDTRSYQWAKEKLNQCSITLCPDMAHQLWPLKPTTETVKDVLYFLRTDIETVGGQKQFDDEADAAHRLDWDTLFTPLEVKGIVYFQKFYRLDKKIGGPLPTRTFWYKYTDHLMNKAVTLFSSYREVRTSRLHGHILACLLDMPHVVIDNSYGKNSQYYNTWTQPNPKAKLFSDTPDALEQPS</sequence>
<dbReference type="Proteomes" id="UP000032534">
    <property type="component" value="Unassembled WGS sequence"/>
</dbReference>
<dbReference type="Pfam" id="PF04230">
    <property type="entry name" value="PS_pyruv_trans"/>
    <property type="match status" value="1"/>
</dbReference>
<dbReference type="InterPro" id="IPR007345">
    <property type="entry name" value="Polysacch_pyruvyl_Trfase"/>
</dbReference>
<accession>A0A0D7X7A3</accession>
<proteinExistence type="predicted"/>
<dbReference type="EMBL" id="JTHP01000002">
    <property type="protein sequence ID" value="KJD47295.1"/>
    <property type="molecule type" value="Genomic_DNA"/>
</dbReference>
<dbReference type="RefSeq" id="WP_044644526.1">
    <property type="nucleotide sequence ID" value="NZ_JTHP01000002.1"/>
</dbReference>
<evidence type="ECO:0000313" key="2">
    <source>
        <dbReference type="EMBL" id="KJD47295.1"/>
    </source>
</evidence>
<dbReference type="PATRIC" id="fig|159743.3.peg.414"/>
<protein>
    <submittedName>
        <fullName evidence="2">Exopolysaccharide biosynthesis protein</fullName>
    </submittedName>
</protein>
<dbReference type="AlphaFoldDB" id="A0A0D7X7A3"/>
<keyword evidence="3" id="KW-1185">Reference proteome</keyword>
<feature type="domain" description="Polysaccharide pyruvyl transferase" evidence="1">
    <location>
        <begin position="37"/>
        <end position="293"/>
    </location>
</feature>
<gene>
    <name evidence="2" type="ORF">QD47_01865</name>
</gene>
<comment type="caution">
    <text evidence="2">The sequence shown here is derived from an EMBL/GenBank/DDBJ whole genome shotgun (WGS) entry which is preliminary data.</text>
</comment>
<evidence type="ECO:0000259" key="1">
    <source>
        <dbReference type="Pfam" id="PF04230"/>
    </source>
</evidence>
<organism evidence="2 3">
    <name type="scientific">Paenibacillus terrae</name>
    <dbReference type="NCBI Taxonomy" id="159743"/>
    <lineage>
        <taxon>Bacteria</taxon>
        <taxon>Bacillati</taxon>
        <taxon>Bacillota</taxon>
        <taxon>Bacilli</taxon>
        <taxon>Bacillales</taxon>
        <taxon>Paenibacillaceae</taxon>
        <taxon>Paenibacillus</taxon>
    </lineage>
</organism>